<protein>
    <submittedName>
        <fullName evidence="1">Uncharacterized protein</fullName>
    </submittedName>
</protein>
<dbReference type="AlphaFoldDB" id="A0AAQ2XLH0"/>
<evidence type="ECO:0000313" key="1">
    <source>
        <dbReference type="EMBL" id="WDC82789.1"/>
    </source>
</evidence>
<dbReference type="RefSeq" id="WP_273745433.1">
    <property type="nucleotide sequence ID" value="NZ_CP117692.1"/>
</dbReference>
<proteinExistence type="predicted"/>
<gene>
    <name evidence="1" type="ORF">PSR59_04040</name>
</gene>
<reference evidence="1" key="1">
    <citation type="submission" date="2023-02" db="EMBL/GenBank/DDBJ databases">
        <title>Complete genome sequence of Lactobacillus ruminis CACC888 isolated from Pig feces.</title>
        <authorList>
            <person name="Park S."/>
            <person name="Park M.A."/>
            <person name="Kim D.-H."/>
            <person name="Kim Y."/>
        </authorList>
    </citation>
    <scope>NUCLEOTIDE SEQUENCE</scope>
    <source>
        <strain evidence="1">CACC888</strain>
    </source>
</reference>
<sequence>MKGGIYNMLHMIPDDMEQVEEKLAWMKQNGYEQTTKQDVINDMTKDGVQDMLDTALEGPYWTARWEEAGQLLKVCGPVGDVIGTLKPRDDYADFESDLEDNAILFWRNLATQTQKLIGHD</sequence>
<organism evidence="1 2">
    <name type="scientific">Ligilactobacillus ruminis</name>
    <dbReference type="NCBI Taxonomy" id="1623"/>
    <lineage>
        <taxon>Bacteria</taxon>
        <taxon>Bacillati</taxon>
        <taxon>Bacillota</taxon>
        <taxon>Bacilli</taxon>
        <taxon>Lactobacillales</taxon>
        <taxon>Lactobacillaceae</taxon>
        <taxon>Ligilactobacillus</taxon>
    </lineage>
</organism>
<dbReference type="EMBL" id="CP117692">
    <property type="protein sequence ID" value="WDC82789.1"/>
    <property type="molecule type" value="Genomic_DNA"/>
</dbReference>
<evidence type="ECO:0000313" key="2">
    <source>
        <dbReference type="Proteomes" id="UP001222683"/>
    </source>
</evidence>
<name>A0AAQ2XLH0_9LACO</name>
<accession>A0AAQ2XLH0</accession>
<dbReference type="Proteomes" id="UP001222683">
    <property type="component" value="Chromosome"/>
</dbReference>